<reference evidence="2 3" key="1">
    <citation type="submission" date="2020-07" db="EMBL/GenBank/DDBJ databases">
        <title>Sequencing the genomes of 1000 actinobacteria strains.</title>
        <authorList>
            <person name="Klenk H.-P."/>
        </authorList>
    </citation>
    <scope>NUCLEOTIDE SEQUENCE [LARGE SCALE GENOMIC DNA]</scope>
    <source>
        <strain evidence="2 3">DSM 15475</strain>
    </source>
</reference>
<dbReference type="EMBL" id="JACCFY010000001">
    <property type="protein sequence ID" value="NYJ78988.1"/>
    <property type="molecule type" value="Genomic_DNA"/>
</dbReference>
<sequence length="179" mass="19723">MSTQHLTSVARSDRPRPAYRFPATWPQGLGDLVPRRALSSTLSVHHMPFISRIAYVGMLAMSGLMLIFLLPSFLIYLTGLNTITQVAGLGPGIVGLLVVMASSALGILQIALVLKVPERLEWVRLLLTVLLAISTLEAVLRSWAYPSVIGMGLRWDLGIMAVMVLLLWLPSSNRWFTSR</sequence>
<name>A0A7Z0GQ06_9MICC</name>
<evidence type="ECO:0000313" key="3">
    <source>
        <dbReference type="Proteomes" id="UP000535437"/>
    </source>
</evidence>
<keyword evidence="1" id="KW-0472">Membrane</keyword>
<comment type="caution">
    <text evidence="2">The sequence shown here is derived from an EMBL/GenBank/DDBJ whole genome shotgun (WGS) entry which is preliminary data.</text>
</comment>
<keyword evidence="1" id="KW-0812">Transmembrane</keyword>
<dbReference type="Proteomes" id="UP000535437">
    <property type="component" value="Unassembled WGS sequence"/>
</dbReference>
<evidence type="ECO:0000313" key="2">
    <source>
        <dbReference type="EMBL" id="NYJ78988.1"/>
    </source>
</evidence>
<organism evidence="2 3">
    <name type="scientific">Nesterenkonia xinjiangensis</name>
    <dbReference type="NCBI Taxonomy" id="225327"/>
    <lineage>
        <taxon>Bacteria</taxon>
        <taxon>Bacillati</taxon>
        <taxon>Actinomycetota</taxon>
        <taxon>Actinomycetes</taxon>
        <taxon>Micrococcales</taxon>
        <taxon>Micrococcaceae</taxon>
        <taxon>Nesterenkonia</taxon>
    </lineage>
</organism>
<gene>
    <name evidence="2" type="ORF">HNR09_002399</name>
</gene>
<keyword evidence="3" id="KW-1185">Reference proteome</keyword>
<feature type="transmembrane region" description="Helical" evidence="1">
    <location>
        <begin position="151"/>
        <end position="169"/>
    </location>
</feature>
<keyword evidence="1" id="KW-1133">Transmembrane helix</keyword>
<evidence type="ECO:0000256" key="1">
    <source>
        <dbReference type="SAM" id="Phobius"/>
    </source>
</evidence>
<dbReference type="RefSeq" id="WP_179542269.1">
    <property type="nucleotide sequence ID" value="NZ_BAAALL010000001.1"/>
</dbReference>
<feature type="transmembrane region" description="Helical" evidence="1">
    <location>
        <begin position="53"/>
        <end position="77"/>
    </location>
</feature>
<feature type="transmembrane region" description="Helical" evidence="1">
    <location>
        <begin position="125"/>
        <end position="145"/>
    </location>
</feature>
<protein>
    <submittedName>
        <fullName evidence="2">Uncharacterized protein</fullName>
    </submittedName>
</protein>
<dbReference type="AlphaFoldDB" id="A0A7Z0GQ06"/>
<feature type="transmembrane region" description="Helical" evidence="1">
    <location>
        <begin position="89"/>
        <end position="113"/>
    </location>
</feature>
<proteinExistence type="predicted"/>
<accession>A0A7Z0GQ06</accession>